<sequence length="171" mass="18582">MLVLDVDGTLTDGSINVMDDGSQFKKFNAKDGLGIKMLIRQGIEVAIISHSSTAAAIEARAQMLGIQYVYAGQEEKDIILSQWLTQLGLTYDQVAFIGDDLNDIPAMEKVGISACPADSSDEVLSFVDVILKSNGGDGCVREFIDQHMAVAYQRLTGQTVQAEVPTFYKSR</sequence>
<dbReference type="NCBIfam" id="TIGR01670">
    <property type="entry name" value="KdsC-phosphatas"/>
    <property type="match status" value="1"/>
</dbReference>
<keyword evidence="6 7" id="KW-0460">Magnesium</keyword>
<dbReference type="Gene3D" id="3.40.50.1000">
    <property type="entry name" value="HAD superfamily/HAD-like"/>
    <property type="match status" value="1"/>
</dbReference>
<dbReference type="Proteomes" id="UP000184474">
    <property type="component" value="Unassembled WGS sequence"/>
</dbReference>
<evidence type="ECO:0000256" key="1">
    <source>
        <dbReference type="ARBA" id="ARBA00001946"/>
    </source>
</evidence>
<evidence type="ECO:0000256" key="5">
    <source>
        <dbReference type="ARBA" id="ARBA00022801"/>
    </source>
</evidence>
<dbReference type="GO" id="GO:0008781">
    <property type="term" value="F:N-acylneuraminate cytidylyltransferase activity"/>
    <property type="evidence" value="ECO:0007669"/>
    <property type="project" value="TreeGrafter"/>
</dbReference>
<dbReference type="SFLD" id="SFLDG01138">
    <property type="entry name" value="C1.6.2:_Deoxy-d-mannose-octulo"/>
    <property type="match status" value="1"/>
</dbReference>
<dbReference type="InterPro" id="IPR006549">
    <property type="entry name" value="HAD-SF_hydro_IIIA"/>
</dbReference>
<feature type="binding site" evidence="7">
    <location>
        <position position="5"/>
    </location>
    <ligand>
        <name>Mg(2+)</name>
        <dbReference type="ChEBI" id="CHEBI:18420"/>
    </ligand>
</feature>
<accession>A0A1M6UVK0</accession>
<dbReference type="AlphaFoldDB" id="A0A1M6UVK0"/>
<evidence type="ECO:0000313" key="9">
    <source>
        <dbReference type="Proteomes" id="UP000184474"/>
    </source>
</evidence>
<evidence type="ECO:0000256" key="2">
    <source>
        <dbReference type="ARBA" id="ARBA00005893"/>
    </source>
</evidence>
<feature type="binding site" evidence="7">
    <location>
        <position position="99"/>
    </location>
    <ligand>
        <name>Mg(2+)</name>
        <dbReference type="ChEBI" id="CHEBI:18420"/>
    </ligand>
</feature>
<dbReference type="Pfam" id="PF08282">
    <property type="entry name" value="Hydrolase_3"/>
    <property type="match status" value="1"/>
</dbReference>
<keyword evidence="9" id="KW-1185">Reference proteome</keyword>
<proteinExistence type="inferred from homology"/>
<evidence type="ECO:0000256" key="6">
    <source>
        <dbReference type="ARBA" id="ARBA00022842"/>
    </source>
</evidence>
<feature type="binding site" evidence="7">
    <location>
        <position position="7"/>
    </location>
    <ligand>
        <name>substrate</name>
    </ligand>
</feature>
<dbReference type="PIRSF" id="PIRSF006118">
    <property type="entry name" value="KDO8-P_Ptase"/>
    <property type="match status" value="1"/>
</dbReference>
<comment type="similarity">
    <text evidence="2">Belongs to the KdsC family.</text>
</comment>
<dbReference type="CDD" id="cd01630">
    <property type="entry name" value="HAD_KDO-like"/>
    <property type="match status" value="1"/>
</dbReference>
<reference evidence="9" key="1">
    <citation type="submission" date="2016-11" db="EMBL/GenBank/DDBJ databases">
        <authorList>
            <person name="Varghese N."/>
            <person name="Submissions S."/>
        </authorList>
    </citation>
    <scope>NUCLEOTIDE SEQUENCE [LARGE SCALE GENOMIC DNA]</scope>
    <source>
        <strain evidence="9">DSM 26134</strain>
    </source>
</reference>
<evidence type="ECO:0000256" key="3">
    <source>
        <dbReference type="ARBA" id="ARBA00011881"/>
    </source>
</evidence>
<dbReference type="GO" id="GO:0046872">
    <property type="term" value="F:metal ion binding"/>
    <property type="evidence" value="ECO:0007669"/>
    <property type="project" value="UniProtKB-KW"/>
</dbReference>
<dbReference type="InterPro" id="IPR010023">
    <property type="entry name" value="KdsC_fam"/>
</dbReference>
<evidence type="ECO:0000313" key="8">
    <source>
        <dbReference type="EMBL" id="SHK73219.1"/>
    </source>
</evidence>
<dbReference type="InterPro" id="IPR023214">
    <property type="entry name" value="HAD_sf"/>
</dbReference>
<dbReference type="PANTHER" id="PTHR21485:SF3">
    <property type="entry name" value="N-ACYLNEURAMINATE CYTIDYLYLTRANSFERASE"/>
    <property type="match status" value="1"/>
</dbReference>
<name>A0A1M6UVK0_REIAG</name>
<dbReference type="SFLD" id="SFLDS00003">
    <property type="entry name" value="Haloacid_Dehalogenase"/>
    <property type="match status" value="1"/>
</dbReference>
<dbReference type="InterPro" id="IPR036412">
    <property type="entry name" value="HAD-like_sf"/>
</dbReference>
<comment type="cofactor">
    <cofactor evidence="1 7">
        <name>Mg(2+)</name>
        <dbReference type="ChEBI" id="CHEBI:18420"/>
    </cofactor>
</comment>
<dbReference type="SFLD" id="SFLDG01136">
    <property type="entry name" value="C1.6:_Phosphoserine_Phosphatas"/>
    <property type="match status" value="1"/>
</dbReference>
<dbReference type="InterPro" id="IPR050793">
    <property type="entry name" value="CMP-NeuNAc_synthase"/>
</dbReference>
<dbReference type="EMBL" id="FRAA01000008">
    <property type="protein sequence ID" value="SHK73219.1"/>
    <property type="molecule type" value="Genomic_DNA"/>
</dbReference>
<evidence type="ECO:0000256" key="7">
    <source>
        <dbReference type="PIRSR" id="PIRSR006118-2"/>
    </source>
</evidence>
<dbReference type="FunFam" id="3.40.50.1000:FF:000029">
    <property type="entry name" value="3-deoxy-D-manno-octulosonate 8-phosphate phosphatase KdsC"/>
    <property type="match status" value="1"/>
</dbReference>
<dbReference type="NCBIfam" id="TIGR01662">
    <property type="entry name" value="HAD-SF-IIIA"/>
    <property type="match status" value="1"/>
</dbReference>
<organism evidence="8 9">
    <name type="scientific">Reichenbachiella agariperforans</name>
    <dbReference type="NCBI Taxonomy" id="156994"/>
    <lineage>
        <taxon>Bacteria</taxon>
        <taxon>Pseudomonadati</taxon>
        <taxon>Bacteroidota</taxon>
        <taxon>Cytophagia</taxon>
        <taxon>Cytophagales</taxon>
        <taxon>Reichenbachiellaceae</taxon>
        <taxon>Reichenbachiella</taxon>
    </lineage>
</organism>
<protein>
    <submittedName>
        <fullName evidence="8">3-deoxy-D-manno-octulosonate 8-phosphate phosphatase (KDO 8-P phosphatase)</fullName>
    </submittedName>
</protein>
<keyword evidence="4 7" id="KW-0479">Metal-binding</keyword>
<dbReference type="GO" id="GO:0016788">
    <property type="term" value="F:hydrolase activity, acting on ester bonds"/>
    <property type="evidence" value="ECO:0007669"/>
    <property type="project" value="InterPro"/>
</dbReference>
<dbReference type="SUPFAM" id="SSF56784">
    <property type="entry name" value="HAD-like"/>
    <property type="match status" value="1"/>
</dbReference>
<dbReference type="STRING" id="156994.SAMN04488028_10812"/>
<dbReference type="PANTHER" id="PTHR21485">
    <property type="entry name" value="HAD SUPERFAMILY MEMBERS CMAS AND KDSC"/>
    <property type="match status" value="1"/>
</dbReference>
<keyword evidence="5" id="KW-0378">Hydrolase</keyword>
<evidence type="ECO:0000256" key="4">
    <source>
        <dbReference type="ARBA" id="ARBA00022723"/>
    </source>
</evidence>
<gene>
    <name evidence="8" type="ORF">SAMN04488028_10812</name>
</gene>
<comment type="subunit">
    <text evidence="3">Homotetramer.</text>
</comment>